<evidence type="ECO:0000256" key="3">
    <source>
        <dbReference type="ARBA" id="ARBA00010312"/>
    </source>
</evidence>
<proteinExistence type="inferred from homology"/>
<dbReference type="PANTHER" id="PTHR43105:SF4">
    <property type="entry name" value="PROTEIN YDEP"/>
    <property type="match status" value="1"/>
</dbReference>
<keyword evidence="9" id="KW-0411">Iron-sulfur</keyword>
<feature type="region of interest" description="Disordered" evidence="10">
    <location>
        <begin position="739"/>
        <end position="780"/>
    </location>
</feature>
<evidence type="ECO:0000256" key="1">
    <source>
        <dbReference type="ARBA" id="ARBA00001942"/>
    </source>
</evidence>
<evidence type="ECO:0000256" key="10">
    <source>
        <dbReference type="SAM" id="MobiDB-lite"/>
    </source>
</evidence>
<comment type="cofactor">
    <cofactor evidence="1">
        <name>Mo-bis(molybdopterin guanine dinucleotide)</name>
        <dbReference type="ChEBI" id="CHEBI:60539"/>
    </cofactor>
</comment>
<dbReference type="InterPro" id="IPR041953">
    <property type="entry name" value="YdeP_MopB"/>
</dbReference>
<dbReference type="CDD" id="cd02767">
    <property type="entry name" value="MopB_ydeP"/>
    <property type="match status" value="1"/>
</dbReference>
<dbReference type="Gene3D" id="3.40.50.740">
    <property type="match status" value="1"/>
</dbReference>
<dbReference type="GO" id="GO:0008863">
    <property type="term" value="F:formate dehydrogenase (NAD+) activity"/>
    <property type="evidence" value="ECO:0007669"/>
    <property type="project" value="InterPro"/>
</dbReference>
<dbReference type="GO" id="GO:0030151">
    <property type="term" value="F:molybdenum ion binding"/>
    <property type="evidence" value="ECO:0007669"/>
    <property type="project" value="InterPro"/>
</dbReference>
<evidence type="ECO:0000256" key="7">
    <source>
        <dbReference type="ARBA" id="ARBA00023002"/>
    </source>
</evidence>
<dbReference type="AlphaFoldDB" id="A0A8H9C6Y0"/>
<sequence>MRMHGEEDTAHYDGPSGGWGSVRGISRIFGKEWATPLATETLFRQNKPKGFMCVSCSWAKPANYHPFEFCENGAKATLWELTTRRCTPDFFAKHTLTELREWTDYDLEQQGRLTHPMRYDRASDKYVPCNWDEAFWEIGSELRLLDPKSVVFYSSGRASLETSYLYALFARLYGCNNLPDSSNMCHETTSVALKKVIGAGVGTVVFDDLQNCDAMFFFGQNTGSNSPRFLHPLQEAAKRGVKIVTFNPVRERGLEFFTNPQSPVEMLTGKETRISTQYHQVRAGGDIAVLMGICKHVFAADDAARREGRRVLDVDFIEQHTSGLAAFEAKVRATAWAEIERESGLSRQDIEAAAQVYVEADRVIGIYGMGLTQHMHGFENVALFVNMLLLKGNIGRDGTGISPVRGHSNVQGQRTVGITEKPELVPLDRYAAQFGFEPPRDKGMNTVEACEGILSGKVRSFFGLGGNFVRAIPDRDRMENAWTTMRLTVQVATKLNRSHLVNGEIAYLLPCRGRTEEDVQATGPQAVSMEDTFSCIYGSLGRRTPASEHLKSEVDIVAGFAKATLAPNPKVRWDEWVGDYALIRDQIAETYPEQFHGFNERMWTPGGFYRGNSARERIWKTESGKAEFTTPETLSATGWPDAPGRYRLITMRSNDQFNTTIYGYSDRMRGIEGTRDVLLINPDEMRRANLSEGQVVSLVGDAEDGVERAVFGLKVVPFALPDGCLGAYYPEMNPLMPLSHHDGPSKTPAAKSVPVRIRTSDERGDGTDRREPSGHATHPV</sequence>
<dbReference type="Proteomes" id="UP000663508">
    <property type="component" value="Chromosome"/>
</dbReference>
<accession>A0A8H9C6Y0</accession>
<dbReference type="InterPro" id="IPR009010">
    <property type="entry name" value="Asp_de-COase-like_dom_sf"/>
</dbReference>
<keyword evidence="6" id="KW-0479">Metal-binding</keyword>
<dbReference type="Pfam" id="PF00384">
    <property type="entry name" value="Molybdopterin"/>
    <property type="match status" value="1"/>
</dbReference>
<feature type="domain" description="Molybdopterin oxidoreductase" evidence="11">
    <location>
        <begin position="112"/>
        <end position="487"/>
    </location>
</feature>
<evidence type="ECO:0000256" key="9">
    <source>
        <dbReference type="ARBA" id="ARBA00023014"/>
    </source>
</evidence>
<evidence type="ECO:0000256" key="5">
    <source>
        <dbReference type="ARBA" id="ARBA00022505"/>
    </source>
</evidence>
<keyword evidence="7" id="KW-0560">Oxidoreductase</keyword>
<evidence type="ECO:0000256" key="6">
    <source>
        <dbReference type="ARBA" id="ARBA00022723"/>
    </source>
</evidence>
<dbReference type="EMBL" id="AP024145">
    <property type="protein sequence ID" value="BCM83795.1"/>
    <property type="molecule type" value="Genomic_DNA"/>
</dbReference>
<reference evidence="12" key="1">
    <citation type="submission" date="2020-11" db="EMBL/GenBank/DDBJ databases">
        <title>Complete genome sequence of a novel pathogenic Methylobacterium strain isolated from rice in Vietnam.</title>
        <authorList>
            <person name="Lai K."/>
            <person name="Okazaki S."/>
            <person name="Higashi K."/>
            <person name="Mori H."/>
            <person name="Toyoda A."/>
            <person name="Kurokawa K."/>
        </authorList>
    </citation>
    <scope>NUCLEOTIDE SEQUENCE</scope>
    <source>
        <strain evidence="12">VL1</strain>
    </source>
</reference>
<comment type="similarity">
    <text evidence="3">Belongs to the prokaryotic molybdopterin-containing oxidoreductase family.</text>
</comment>
<gene>
    <name evidence="12" type="ORF">mvi_22560</name>
</gene>
<evidence type="ECO:0000256" key="4">
    <source>
        <dbReference type="ARBA" id="ARBA00022485"/>
    </source>
</evidence>
<name>A0A8H9C6Y0_9HYPH</name>
<dbReference type="PANTHER" id="PTHR43105">
    <property type="entry name" value="RESPIRATORY NITRATE REDUCTASE"/>
    <property type="match status" value="1"/>
</dbReference>
<organism evidence="12 13">
    <name type="scientific">Methylobacterium indicum</name>
    <dbReference type="NCBI Taxonomy" id="1775910"/>
    <lineage>
        <taxon>Bacteria</taxon>
        <taxon>Pseudomonadati</taxon>
        <taxon>Pseudomonadota</taxon>
        <taxon>Alphaproteobacteria</taxon>
        <taxon>Hyphomicrobiales</taxon>
        <taxon>Methylobacteriaceae</taxon>
        <taxon>Methylobacterium</taxon>
    </lineage>
</organism>
<evidence type="ECO:0000313" key="12">
    <source>
        <dbReference type="EMBL" id="BCM83795.1"/>
    </source>
</evidence>
<keyword evidence="4" id="KW-0004">4Fe-4S</keyword>
<evidence type="ECO:0000256" key="8">
    <source>
        <dbReference type="ARBA" id="ARBA00023004"/>
    </source>
</evidence>
<protein>
    <submittedName>
        <fullName evidence="12">Molybdopterin-containing oxidoreductase formate dehydrogenase</fullName>
    </submittedName>
</protein>
<keyword evidence="5" id="KW-0500">Molybdenum</keyword>
<feature type="compositionally biased region" description="Basic and acidic residues" evidence="10">
    <location>
        <begin position="758"/>
        <end position="773"/>
    </location>
</feature>
<dbReference type="PIRSF" id="PIRSF000144">
    <property type="entry name" value="CbbBc"/>
    <property type="match status" value="1"/>
</dbReference>
<dbReference type="SUPFAM" id="SSF53706">
    <property type="entry name" value="Formate dehydrogenase/DMSO reductase, domains 1-3"/>
    <property type="match status" value="1"/>
</dbReference>
<dbReference type="NCBIfam" id="TIGR01701">
    <property type="entry name" value="Fdhalpha-like"/>
    <property type="match status" value="1"/>
</dbReference>
<dbReference type="GO" id="GO:0016020">
    <property type="term" value="C:membrane"/>
    <property type="evidence" value="ECO:0007669"/>
    <property type="project" value="TreeGrafter"/>
</dbReference>
<dbReference type="InterPro" id="IPR006656">
    <property type="entry name" value="Mopterin_OxRdtase"/>
</dbReference>
<keyword evidence="8" id="KW-0408">Iron</keyword>
<dbReference type="CDD" id="cd02787">
    <property type="entry name" value="MopB_CT_ydeP"/>
    <property type="match status" value="1"/>
</dbReference>
<dbReference type="SUPFAM" id="SSF50692">
    <property type="entry name" value="ADC-like"/>
    <property type="match status" value="1"/>
</dbReference>
<dbReference type="Gene3D" id="3.40.228.10">
    <property type="entry name" value="Dimethylsulfoxide Reductase, domain 2"/>
    <property type="match status" value="1"/>
</dbReference>
<comment type="cofactor">
    <cofactor evidence="2">
        <name>[4Fe-4S] cluster</name>
        <dbReference type="ChEBI" id="CHEBI:49883"/>
    </cofactor>
</comment>
<dbReference type="InterPro" id="IPR037951">
    <property type="entry name" value="MopB_CT_YdeP"/>
</dbReference>
<dbReference type="KEGG" id="mind:mvi_22560"/>
<evidence type="ECO:0000313" key="13">
    <source>
        <dbReference type="Proteomes" id="UP000663508"/>
    </source>
</evidence>
<dbReference type="InterPro" id="IPR050123">
    <property type="entry name" value="Prok_molybdopt-oxidoreductase"/>
</dbReference>
<evidence type="ECO:0000259" key="11">
    <source>
        <dbReference type="Pfam" id="PF00384"/>
    </source>
</evidence>
<evidence type="ECO:0000256" key="2">
    <source>
        <dbReference type="ARBA" id="ARBA00001966"/>
    </source>
</evidence>
<dbReference type="GO" id="GO:0051539">
    <property type="term" value="F:4 iron, 4 sulfur cluster binding"/>
    <property type="evidence" value="ECO:0007669"/>
    <property type="project" value="UniProtKB-KW"/>
</dbReference>
<dbReference type="InterPro" id="IPR010046">
    <property type="entry name" value="Mopterin_OxRdtse_a_bac"/>
</dbReference>